<dbReference type="SMART" id="SM00475">
    <property type="entry name" value="53EXOc"/>
    <property type="match status" value="1"/>
</dbReference>
<reference evidence="7 8" key="1">
    <citation type="journal article" date="2023" name="Microbiol. Resour. Announc.">
        <title>Complete Genome of 'Candidatus Phytoplasma rubi' RS, a Phytopathogenic Bacterium Associated with Rubus Stunt Disease.</title>
        <authorList>
            <person name="Duckeck D."/>
            <person name="Zubert C."/>
            <person name="Bohm J.W."/>
            <person name="Carminati G."/>
            <person name="Schneider B."/>
            <person name="Kube M."/>
        </authorList>
    </citation>
    <scope>NUCLEOTIDE SEQUENCE [LARGE SCALE GENOMIC DNA]</scope>
    <source>
        <strain evidence="7 8">RS</strain>
    </source>
</reference>
<proteinExistence type="predicted"/>
<gene>
    <name evidence="7" type="ORF">RS022_08080</name>
</gene>
<dbReference type="InterPro" id="IPR038969">
    <property type="entry name" value="FEN"/>
</dbReference>
<evidence type="ECO:0000256" key="5">
    <source>
        <dbReference type="ARBA" id="ARBA00050026"/>
    </source>
</evidence>
<dbReference type="InterPro" id="IPR002421">
    <property type="entry name" value="5-3_exonuclease"/>
</dbReference>
<sequence length="283" mass="32931">MRKLVLVDGNSLVFRAYYATYYKNKKIMQNKEGQDVNALIVFINMFRKILEKTEDYICVAFDSKYKTYRHKFYEGYKQSRVKTPESLINQILLIKEYLTLSGIHHCSQDGYEADDIIGTIAKQAGRNNISVLIFSSDKDFLQLIDSNITVCLIKQGLKNVIYYDSQTLEKEFCLRPNQMIDFKSITGDNSDNIKGVPSIGPKTALKLLNQFDNLENIFDNLNNLNLKIKSKLIQFKKEVLLNRHLVIINKSVPLSFDYTQTKIQKKPFSVLYNFLQKYKLKQN</sequence>
<evidence type="ECO:0000256" key="1">
    <source>
        <dbReference type="ARBA" id="ARBA00022722"/>
    </source>
</evidence>
<dbReference type="Proteomes" id="UP001164727">
    <property type="component" value="Chromosome"/>
</dbReference>
<dbReference type="NCBIfam" id="NF011547">
    <property type="entry name" value="PRK14976.1-4"/>
    <property type="match status" value="1"/>
</dbReference>
<keyword evidence="1" id="KW-0540">Nuclease</keyword>
<dbReference type="EMBL" id="CP114006">
    <property type="protein sequence ID" value="WAN63613.1"/>
    <property type="molecule type" value="Genomic_DNA"/>
</dbReference>
<dbReference type="RefSeq" id="WP_268849792.1">
    <property type="nucleotide sequence ID" value="NZ_CP114006.1"/>
</dbReference>
<dbReference type="Gene3D" id="3.40.50.1010">
    <property type="entry name" value="5'-nuclease"/>
    <property type="match status" value="1"/>
</dbReference>
<keyword evidence="2" id="KW-0378">Hydrolase</keyword>
<accession>A0ABY7BTI2</accession>
<organism evidence="7 8">
    <name type="scientific">Candidatus Phytoplasma rubi</name>
    <dbReference type="NCBI Taxonomy" id="399025"/>
    <lineage>
        <taxon>Bacteria</taxon>
        <taxon>Bacillati</taxon>
        <taxon>Mycoplasmatota</taxon>
        <taxon>Mollicutes</taxon>
        <taxon>Acholeplasmatales</taxon>
        <taxon>Acholeplasmataceae</taxon>
        <taxon>Candidatus Phytoplasma</taxon>
        <taxon>16SrV (Elm yellows group)</taxon>
    </lineage>
</organism>
<dbReference type="PANTHER" id="PTHR42646">
    <property type="entry name" value="FLAP ENDONUCLEASE XNI"/>
    <property type="match status" value="1"/>
</dbReference>
<dbReference type="Pfam" id="PF01367">
    <property type="entry name" value="5_3_exonuc"/>
    <property type="match status" value="1"/>
</dbReference>
<dbReference type="SMART" id="SM00279">
    <property type="entry name" value="HhH2"/>
    <property type="match status" value="1"/>
</dbReference>
<evidence type="ECO:0000313" key="8">
    <source>
        <dbReference type="Proteomes" id="UP001164727"/>
    </source>
</evidence>
<dbReference type="InterPro" id="IPR036279">
    <property type="entry name" value="5-3_exonuclease_C_sf"/>
</dbReference>
<dbReference type="CDD" id="cd09898">
    <property type="entry name" value="H3TH_53EXO"/>
    <property type="match status" value="1"/>
</dbReference>
<dbReference type="PANTHER" id="PTHR42646:SF2">
    <property type="entry name" value="5'-3' EXONUCLEASE FAMILY PROTEIN"/>
    <property type="match status" value="1"/>
</dbReference>
<name>A0ABY7BTI2_9MOLU</name>
<dbReference type="InterPro" id="IPR020046">
    <property type="entry name" value="5-3_exonucl_a-hlix_arch_N"/>
</dbReference>
<dbReference type="SUPFAM" id="SSF88723">
    <property type="entry name" value="PIN domain-like"/>
    <property type="match status" value="1"/>
</dbReference>
<dbReference type="Pfam" id="PF02739">
    <property type="entry name" value="5_3_exonuc_N"/>
    <property type="match status" value="1"/>
</dbReference>
<dbReference type="SUPFAM" id="SSF47807">
    <property type="entry name" value="5' to 3' exonuclease, C-terminal subdomain"/>
    <property type="match status" value="1"/>
</dbReference>
<comment type="function">
    <text evidence="4">5'-3' exonuclease acting preferentially on double-stranded DNA.</text>
</comment>
<dbReference type="CDD" id="cd09859">
    <property type="entry name" value="PIN_53EXO"/>
    <property type="match status" value="1"/>
</dbReference>
<evidence type="ECO:0000256" key="2">
    <source>
        <dbReference type="ARBA" id="ARBA00022801"/>
    </source>
</evidence>
<dbReference type="Gene3D" id="1.10.150.20">
    <property type="entry name" value="5' to 3' exonuclease, C-terminal subdomain"/>
    <property type="match status" value="1"/>
</dbReference>
<evidence type="ECO:0000256" key="4">
    <source>
        <dbReference type="ARBA" id="ARBA00049957"/>
    </source>
</evidence>
<feature type="domain" description="5'-3' exonuclease" evidence="6">
    <location>
        <begin position="2"/>
        <end position="264"/>
    </location>
</feature>
<evidence type="ECO:0000256" key="3">
    <source>
        <dbReference type="ARBA" id="ARBA00023125"/>
    </source>
</evidence>
<dbReference type="InterPro" id="IPR008918">
    <property type="entry name" value="HhH2"/>
</dbReference>
<keyword evidence="8" id="KW-1185">Reference proteome</keyword>
<keyword evidence="3" id="KW-0238">DNA-binding</keyword>
<evidence type="ECO:0000313" key="7">
    <source>
        <dbReference type="EMBL" id="WAN63613.1"/>
    </source>
</evidence>
<evidence type="ECO:0000259" key="6">
    <source>
        <dbReference type="SMART" id="SM00475"/>
    </source>
</evidence>
<dbReference type="InterPro" id="IPR020045">
    <property type="entry name" value="DNA_polI_H3TH"/>
</dbReference>
<dbReference type="InterPro" id="IPR029060">
    <property type="entry name" value="PIN-like_dom_sf"/>
</dbReference>
<protein>
    <recommendedName>
        <fullName evidence="5">5'-3' exonuclease</fullName>
    </recommendedName>
</protein>